<dbReference type="KEGG" id="dpx:DAPPUDRAFT_238314"/>
<evidence type="ECO:0000313" key="3">
    <source>
        <dbReference type="Proteomes" id="UP000000305"/>
    </source>
</evidence>
<organism evidence="2 3">
    <name type="scientific">Daphnia pulex</name>
    <name type="common">Water flea</name>
    <dbReference type="NCBI Taxonomy" id="6669"/>
    <lineage>
        <taxon>Eukaryota</taxon>
        <taxon>Metazoa</taxon>
        <taxon>Ecdysozoa</taxon>
        <taxon>Arthropoda</taxon>
        <taxon>Crustacea</taxon>
        <taxon>Branchiopoda</taxon>
        <taxon>Diplostraca</taxon>
        <taxon>Cladocera</taxon>
        <taxon>Anomopoda</taxon>
        <taxon>Daphniidae</taxon>
        <taxon>Daphnia</taxon>
    </lineage>
</organism>
<gene>
    <name evidence="2" type="ORF">DAPPUDRAFT_238314</name>
</gene>
<protein>
    <submittedName>
        <fullName evidence="2">Uncharacterized protein</fullName>
    </submittedName>
</protein>
<dbReference type="HOGENOM" id="CLU_1410133_0_0_1"/>
<dbReference type="InParanoid" id="E9G637"/>
<sequence length="193" mass="21186">MYGEKHHRAQPPPRQKNLHAARTQRLLDVKESSSWNVSLCLAKDGGEKQQKEGDFYDDNSGTTSTSPHASAAGWGLNRAGKPAACTTNGFETLRDAEWSAIKRVKRANLSLLARSQVPVECESLPRSAISYTRRLLPPPSMMNEPSSKVESSSSSSSSPVLQSLVCWLGGLITKIATVTRPDRHHPLWVSRPI</sequence>
<feature type="region of interest" description="Disordered" evidence="1">
    <location>
        <begin position="42"/>
        <end position="78"/>
    </location>
</feature>
<reference evidence="2 3" key="1">
    <citation type="journal article" date="2011" name="Science">
        <title>The ecoresponsive genome of Daphnia pulex.</title>
        <authorList>
            <person name="Colbourne J.K."/>
            <person name="Pfrender M.E."/>
            <person name="Gilbert D."/>
            <person name="Thomas W.K."/>
            <person name="Tucker A."/>
            <person name="Oakley T.H."/>
            <person name="Tokishita S."/>
            <person name="Aerts A."/>
            <person name="Arnold G.J."/>
            <person name="Basu M.K."/>
            <person name="Bauer D.J."/>
            <person name="Caceres C.E."/>
            <person name="Carmel L."/>
            <person name="Casola C."/>
            <person name="Choi J.H."/>
            <person name="Detter J.C."/>
            <person name="Dong Q."/>
            <person name="Dusheyko S."/>
            <person name="Eads B.D."/>
            <person name="Frohlich T."/>
            <person name="Geiler-Samerotte K.A."/>
            <person name="Gerlach D."/>
            <person name="Hatcher P."/>
            <person name="Jogdeo S."/>
            <person name="Krijgsveld J."/>
            <person name="Kriventseva E.V."/>
            <person name="Kultz D."/>
            <person name="Laforsch C."/>
            <person name="Lindquist E."/>
            <person name="Lopez J."/>
            <person name="Manak J.R."/>
            <person name="Muller J."/>
            <person name="Pangilinan J."/>
            <person name="Patwardhan R.P."/>
            <person name="Pitluck S."/>
            <person name="Pritham E.J."/>
            <person name="Rechtsteiner A."/>
            <person name="Rho M."/>
            <person name="Rogozin I.B."/>
            <person name="Sakarya O."/>
            <person name="Salamov A."/>
            <person name="Schaack S."/>
            <person name="Shapiro H."/>
            <person name="Shiga Y."/>
            <person name="Skalitzky C."/>
            <person name="Smith Z."/>
            <person name="Souvorov A."/>
            <person name="Sung W."/>
            <person name="Tang Z."/>
            <person name="Tsuchiya D."/>
            <person name="Tu H."/>
            <person name="Vos H."/>
            <person name="Wang M."/>
            <person name="Wolf Y.I."/>
            <person name="Yamagata H."/>
            <person name="Yamada T."/>
            <person name="Ye Y."/>
            <person name="Shaw J.R."/>
            <person name="Andrews J."/>
            <person name="Crease T.J."/>
            <person name="Tang H."/>
            <person name="Lucas S.M."/>
            <person name="Robertson H.M."/>
            <person name="Bork P."/>
            <person name="Koonin E.V."/>
            <person name="Zdobnov E.M."/>
            <person name="Grigoriev I.V."/>
            <person name="Lynch M."/>
            <person name="Boore J.L."/>
        </authorList>
    </citation>
    <scope>NUCLEOTIDE SEQUENCE [LARGE SCALE GENOMIC DNA]</scope>
</reference>
<keyword evidence="3" id="KW-1185">Reference proteome</keyword>
<dbReference type="EMBL" id="GL732533">
    <property type="protein sequence ID" value="EFX85061.1"/>
    <property type="molecule type" value="Genomic_DNA"/>
</dbReference>
<accession>E9G637</accession>
<evidence type="ECO:0000313" key="2">
    <source>
        <dbReference type="EMBL" id="EFX85061.1"/>
    </source>
</evidence>
<dbReference type="Proteomes" id="UP000000305">
    <property type="component" value="Unassembled WGS sequence"/>
</dbReference>
<dbReference type="AlphaFoldDB" id="E9G637"/>
<feature type="region of interest" description="Disordered" evidence="1">
    <location>
        <begin position="135"/>
        <end position="157"/>
    </location>
</feature>
<feature type="compositionally biased region" description="Polar residues" evidence="1">
    <location>
        <begin position="59"/>
        <end position="68"/>
    </location>
</feature>
<evidence type="ECO:0000256" key="1">
    <source>
        <dbReference type="SAM" id="MobiDB-lite"/>
    </source>
</evidence>
<name>E9G637_DAPPU</name>
<proteinExistence type="predicted"/>
<feature type="compositionally biased region" description="Basic and acidic residues" evidence="1">
    <location>
        <begin position="44"/>
        <end position="54"/>
    </location>
</feature>
<feature type="compositionally biased region" description="Low complexity" evidence="1">
    <location>
        <begin position="144"/>
        <end position="157"/>
    </location>
</feature>